<name>A0A4R8UGU0_9MICO</name>
<evidence type="ECO:0000256" key="2">
    <source>
        <dbReference type="ARBA" id="ARBA00023239"/>
    </source>
</evidence>
<evidence type="ECO:0000313" key="5">
    <source>
        <dbReference type="Proteomes" id="UP000297866"/>
    </source>
</evidence>
<feature type="domain" description="Class II aldolase/adducin N-terminal" evidence="3">
    <location>
        <begin position="12"/>
        <end position="221"/>
    </location>
</feature>
<dbReference type="GO" id="GO:0005829">
    <property type="term" value="C:cytosol"/>
    <property type="evidence" value="ECO:0007669"/>
    <property type="project" value="TreeGrafter"/>
</dbReference>
<dbReference type="OrthoDB" id="9774430at2"/>
<evidence type="ECO:0000256" key="1">
    <source>
        <dbReference type="ARBA" id="ARBA00022723"/>
    </source>
</evidence>
<comment type="caution">
    <text evidence="4">The sequence shown here is derived from an EMBL/GenBank/DDBJ whole genome shotgun (WGS) entry which is preliminary data.</text>
</comment>
<evidence type="ECO:0000313" key="4">
    <source>
        <dbReference type="EMBL" id="TFB55376.1"/>
    </source>
</evidence>
<sequence>MSTEMQPSDKLTEIVGLSRALGDPQLDLVILAEGNTSVRTASDRMLVKASGSNMMTAGEQDFVEVDLSLFMELINAGSASDDDVTAMLTASTIQGMKRPSVESLLHAVCLQISDVNVVAHTHPTPINALLCSDQASYLIEGSMFPDQIVVMGQSQMLVPYVDPGLPLAQEVLARLRSHVRRFGSHPKVIYLQNHGMFALGATAEETLQITAMAVKAARVMISALSVGRPTFLAQHNADRINTRPDEELRRNLLSAF</sequence>
<proteinExistence type="predicted"/>
<dbReference type="AlphaFoldDB" id="A0A4R8UGU0"/>
<dbReference type="PANTHER" id="PTHR22789">
    <property type="entry name" value="FUCULOSE PHOSPHATE ALDOLASE"/>
    <property type="match status" value="1"/>
</dbReference>
<dbReference type="RefSeq" id="WP_134487863.1">
    <property type="nucleotide sequence ID" value="NZ_SOEZ01000012.1"/>
</dbReference>
<dbReference type="SUPFAM" id="SSF53639">
    <property type="entry name" value="AraD/HMP-PK domain-like"/>
    <property type="match status" value="1"/>
</dbReference>
<dbReference type="SMART" id="SM01007">
    <property type="entry name" value="Aldolase_II"/>
    <property type="match status" value="1"/>
</dbReference>
<organism evidence="4 5">
    <name type="scientific">Cryobacterium tagatosivorans</name>
    <dbReference type="NCBI Taxonomy" id="1259199"/>
    <lineage>
        <taxon>Bacteria</taxon>
        <taxon>Bacillati</taxon>
        <taxon>Actinomycetota</taxon>
        <taxon>Actinomycetes</taxon>
        <taxon>Micrococcales</taxon>
        <taxon>Microbacteriaceae</taxon>
        <taxon>Cryobacterium</taxon>
    </lineage>
</organism>
<protein>
    <submittedName>
        <fullName evidence="4">Class II aldolase</fullName>
    </submittedName>
</protein>
<dbReference type="EMBL" id="SOEZ01000012">
    <property type="protein sequence ID" value="TFB55376.1"/>
    <property type="molecule type" value="Genomic_DNA"/>
</dbReference>
<evidence type="ECO:0000259" key="3">
    <source>
        <dbReference type="SMART" id="SM01007"/>
    </source>
</evidence>
<accession>A0A4R8UGU0</accession>
<dbReference type="Gene3D" id="3.40.225.10">
    <property type="entry name" value="Class II aldolase/adducin N-terminal domain"/>
    <property type="match status" value="1"/>
</dbReference>
<reference evidence="4 5" key="1">
    <citation type="submission" date="2019-03" db="EMBL/GenBank/DDBJ databases">
        <title>Genomics of glacier-inhabiting Cryobacterium strains.</title>
        <authorList>
            <person name="Liu Q."/>
            <person name="Xin Y.-H."/>
        </authorList>
    </citation>
    <scope>NUCLEOTIDE SEQUENCE [LARGE SCALE GENOMIC DNA]</scope>
    <source>
        <strain evidence="4 5">Sr47</strain>
    </source>
</reference>
<dbReference type="InterPro" id="IPR001303">
    <property type="entry name" value="Aldolase_II/adducin_N"/>
</dbReference>
<dbReference type="PANTHER" id="PTHR22789:SF0">
    <property type="entry name" value="3-OXO-TETRONATE 4-PHOSPHATE DECARBOXYLASE-RELATED"/>
    <property type="match status" value="1"/>
</dbReference>
<dbReference type="InterPro" id="IPR050197">
    <property type="entry name" value="Aldolase_class_II_sugar_metab"/>
</dbReference>
<dbReference type="GO" id="GO:0019323">
    <property type="term" value="P:pentose catabolic process"/>
    <property type="evidence" value="ECO:0007669"/>
    <property type="project" value="TreeGrafter"/>
</dbReference>
<gene>
    <name evidence="4" type="ORF">E3O23_02535</name>
</gene>
<keyword evidence="1" id="KW-0479">Metal-binding</keyword>
<dbReference type="Pfam" id="PF00596">
    <property type="entry name" value="Aldolase_II"/>
    <property type="match status" value="1"/>
</dbReference>
<keyword evidence="2" id="KW-0456">Lyase</keyword>
<dbReference type="InterPro" id="IPR036409">
    <property type="entry name" value="Aldolase_II/adducin_N_sf"/>
</dbReference>
<dbReference type="Proteomes" id="UP000297866">
    <property type="component" value="Unassembled WGS sequence"/>
</dbReference>
<dbReference type="GO" id="GO:0046872">
    <property type="term" value="F:metal ion binding"/>
    <property type="evidence" value="ECO:0007669"/>
    <property type="project" value="UniProtKB-KW"/>
</dbReference>
<dbReference type="GO" id="GO:0016832">
    <property type="term" value="F:aldehyde-lyase activity"/>
    <property type="evidence" value="ECO:0007669"/>
    <property type="project" value="TreeGrafter"/>
</dbReference>
<keyword evidence="5" id="KW-1185">Reference proteome</keyword>